<dbReference type="AlphaFoldDB" id="A0A1L9BK94"/>
<protein>
    <submittedName>
        <fullName evidence="2">Carbohydrate-binding protein</fullName>
    </submittedName>
</protein>
<dbReference type="Pfam" id="PF14099">
    <property type="entry name" value="Polysacc_lyase"/>
    <property type="match status" value="1"/>
</dbReference>
<name>A0A1L9BK94_9BACT</name>
<dbReference type="EMBL" id="MPIN01000001">
    <property type="protein sequence ID" value="OJH42635.1"/>
    <property type="molecule type" value="Genomic_DNA"/>
</dbReference>
<reference evidence="3" key="1">
    <citation type="submission" date="2016-11" db="EMBL/GenBank/DDBJ databases">
        <authorList>
            <person name="Shukria A."/>
            <person name="Stevens D.C."/>
        </authorList>
    </citation>
    <scope>NUCLEOTIDE SEQUENCE [LARGE SCALE GENOMIC DNA]</scope>
    <source>
        <strain evidence="3">Cbfe23</strain>
    </source>
</reference>
<gene>
    <name evidence="2" type="ORF">BON30_05490</name>
</gene>
<organism evidence="2 3">
    <name type="scientific">Cystobacter ferrugineus</name>
    <dbReference type="NCBI Taxonomy" id="83449"/>
    <lineage>
        <taxon>Bacteria</taxon>
        <taxon>Pseudomonadati</taxon>
        <taxon>Myxococcota</taxon>
        <taxon>Myxococcia</taxon>
        <taxon>Myxococcales</taxon>
        <taxon>Cystobacterineae</taxon>
        <taxon>Archangiaceae</taxon>
        <taxon>Cystobacter</taxon>
    </lineage>
</organism>
<accession>A0A1L9BK94</accession>
<evidence type="ECO:0000313" key="2">
    <source>
        <dbReference type="EMBL" id="OJH42635.1"/>
    </source>
</evidence>
<dbReference type="Gene3D" id="2.60.120.200">
    <property type="match status" value="1"/>
</dbReference>
<sequence>MEARRFRGGPLRRLPLALFSVLVPGLSWAGVVWRGDFETGSITQYTRAQRVSADRLQIVQSPTFQGRYALKATVRQGDDPIDSSGNRNELVYMGSEKEGSEYYYRWQVMFPTDYPSVDAWQVFTQWHHSGCCGSPPVEFFVKGEEMRLTLADSATPWKTKLVRGVWHDFVFHVKWSSSASVGFVELWHNGERVLSKYKHATLYEGDGVYLKLGLYRSDTVKPVGVVYHDGYTQGTQLADVMPPPPPVDSGTPAPADAGTPAPTDAGTPGPVDAGTPGSGPGTETPPAGETPVDSSSPTPGTGTVLPPPGEQAQAVGCSSTGGALGVLALLGLAGLPRRWRRR</sequence>
<evidence type="ECO:0000313" key="3">
    <source>
        <dbReference type="Proteomes" id="UP000182229"/>
    </source>
</evidence>
<dbReference type="STRING" id="83449.BON30_05490"/>
<reference evidence="2 3" key="2">
    <citation type="submission" date="2016-12" db="EMBL/GenBank/DDBJ databases">
        <title>Draft Genome Sequence of Cystobacter ferrugineus Strain Cbfe23.</title>
        <authorList>
            <person name="Akbar S."/>
            <person name="Dowd S.E."/>
            <person name="Stevens D.C."/>
        </authorList>
    </citation>
    <scope>NUCLEOTIDE SEQUENCE [LARGE SCALE GENOMIC DNA]</scope>
    <source>
        <strain evidence="2 3">Cbfe23</strain>
    </source>
</reference>
<dbReference type="InterPro" id="IPR025975">
    <property type="entry name" value="Polysacc_lyase"/>
</dbReference>
<comment type="caution">
    <text evidence="2">The sequence shown here is derived from an EMBL/GenBank/DDBJ whole genome shotgun (WGS) entry which is preliminary data.</text>
</comment>
<proteinExistence type="predicted"/>
<evidence type="ECO:0000256" key="1">
    <source>
        <dbReference type="SAM" id="MobiDB-lite"/>
    </source>
</evidence>
<dbReference type="Proteomes" id="UP000182229">
    <property type="component" value="Unassembled WGS sequence"/>
</dbReference>
<feature type="region of interest" description="Disordered" evidence="1">
    <location>
        <begin position="236"/>
        <end position="317"/>
    </location>
</feature>
<keyword evidence="3" id="KW-1185">Reference proteome</keyword>
<feature type="compositionally biased region" description="Low complexity" evidence="1">
    <location>
        <begin position="250"/>
        <end position="304"/>
    </location>
</feature>